<evidence type="ECO:0000313" key="2">
    <source>
        <dbReference type="EMBL" id="MEL1243615.1"/>
    </source>
</evidence>
<name>A0ABU9HTX1_9FLAO</name>
<evidence type="ECO:0008006" key="4">
    <source>
        <dbReference type="Google" id="ProtNLM"/>
    </source>
</evidence>
<reference evidence="2 3" key="1">
    <citation type="submission" date="2024-04" db="EMBL/GenBank/DDBJ databases">
        <title>Flavobacterium sp. DGU11 16S ribosomal RNA gene Genome sequencing and assembly.</title>
        <authorList>
            <person name="Park S."/>
        </authorList>
    </citation>
    <scope>NUCLEOTIDE SEQUENCE [LARGE SCALE GENOMIC DNA]</scope>
    <source>
        <strain evidence="2 3">DGU11</strain>
    </source>
</reference>
<dbReference type="PROSITE" id="PS51257">
    <property type="entry name" value="PROKAR_LIPOPROTEIN"/>
    <property type="match status" value="1"/>
</dbReference>
<keyword evidence="3" id="KW-1185">Reference proteome</keyword>
<gene>
    <name evidence="2" type="ORF">AAEO56_05025</name>
</gene>
<evidence type="ECO:0000256" key="1">
    <source>
        <dbReference type="SAM" id="SignalP"/>
    </source>
</evidence>
<feature type="signal peptide" evidence="1">
    <location>
        <begin position="1"/>
        <end position="22"/>
    </location>
</feature>
<organism evidence="2 3">
    <name type="scientific">Flavobacterium arundinis</name>
    <dbReference type="NCBI Taxonomy" id="3139143"/>
    <lineage>
        <taxon>Bacteria</taxon>
        <taxon>Pseudomonadati</taxon>
        <taxon>Bacteroidota</taxon>
        <taxon>Flavobacteriia</taxon>
        <taxon>Flavobacteriales</taxon>
        <taxon>Flavobacteriaceae</taxon>
        <taxon>Flavobacterium</taxon>
    </lineage>
</organism>
<dbReference type="Proteomes" id="UP001464555">
    <property type="component" value="Unassembled WGS sequence"/>
</dbReference>
<dbReference type="RefSeq" id="WP_341695931.1">
    <property type="nucleotide sequence ID" value="NZ_JBBYHR010000002.1"/>
</dbReference>
<protein>
    <recommendedName>
        <fullName evidence="4">Lipoprotein</fullName>
    </recommendedName>
</protein>
<accession>A0ABU9HTX1</accession>
<evidence type="ECO:0000313" key="3">
    <source>
        <dbReference type="Proteomes" id="UP001464555"/>
    </source>
</evidence>
<dbReference type="EMBL" id="JBBYHR010000002">
    <property type="protein sequence ID" value="MEL1243615.1"/>
    <property type="molecule type" value="Genomic_DNA"/>
</dbReference>
<feature type="chain" id="PRO_5046709835" description="Lipoprotein" evidence="1">
    <location>
        <begin position="23"/>
        <end position="192"/>
    </location>
</feature>
<sequence length="192" mass="20564">MKNKVFLVTALAALALTTYSCKGDKAAEGKATEAEATSETPAAEDKPLVGSEFVDLDLSSEGIPIILKAPKDAKIIKSTTEGELFVYGGKRFKLTVSKRDGTAENSVGMIKELQADKELNPSFDKITDDKPTAFMKADTKGKLSFTVGITTGESSVIIQEGMGFDQSPDQFTDYTNDDINLMYDAANTAVAK</sequence>
<comment type="caution">
    <text evidence="2">The sequence shown here is derived from an EMBL/GenBank/DDBJ whole genome shotgun (WGS) entry which is preliminary data.</text>
</comment>
<proteinExistence type="predicted"/>
<keyword evidence="1" id="KW-0732">Signal</keyword>